<reference evidence="2 3" key="1">
    <citation type="submission" date="2022-05" db="EMBL/GenBank/DDBJ databases">
        <authorList>
            <person name="Park J.-S."/>
        </authorList>
    </citation>
    <scope>NUCLEOTIDE SEQUENCE [LARGE SCALE GENOMIC DNA]</scope>
    <source>
        <strain evidence="2 3">2012CJ34-2</strain>
    </source>
</reference>
<keyword evidence="1" id="KW-1133">Transmembrane helix</keyword>
<keyword evidence="3" id="KW-1185">Reference proteome</keyword>
<organism evidence="2 3">
    <name type="scientific">Parendozoicomonas callyspongiae</name>
    <dbReference type="NCBI Taxonomy" id="2942213"/>
    <lineage>
        <taxon>Bacteria</taxon>
        <taxon>Pseudomonadati</taxon>
        <taxon>Pseudomonadota</taxon>
        <taxon>Gammaproteobacteria</taxon>
        <taxon>Oceanospirillales</taxon>
        <taxon>Endozoicomonadaceae</taxon>
        <taxon>Parendozoicomonas</taxon>
    </lineage>
</organism>
<evidence type="ECO:0000256" key="1">
    <source>
        <dbReference type="SAM" id="Phobius"/>
    </source>
</evidence>
<keyword evidence="1" id="KW-0472">Membrane</keyword>
<dbReference type="Proteomes" id="UP001203338">
    <property type="component" value="Unassembled WGS sequence"/>
</dbReference>
<sequence length="325" mass="35941">MSSFASIEFHKRWLGWLNRRIPPSNTVTLSQKSLFILPTKAGFTFLLVAFLIFLAGVNYQNSLSYAVSFFMVSLFQIGLWHTWRNLAGITLVARGADSVHVGQMAGFRISCCCADGLAQQGIMLGWPDHGLVRVDPEGDEATATIHCSVHRRGLFHPERVRVESVYPVGLFKAWSWVDLDQEVLVWPALQDVEKVGSTGISDDGHREVPDGMDDFAGHRSFMPTDSAAQVDWKVLARSEELLVRQFHALAGDDLWLDLETAPGRDTEQKLGWLASQCVLLGQGSLVWGMKLGRQTVALGQGEHHAHKCLDALALYGSDPNGRSSQ</sequence>
<dbReference type="PANTHER" id="PTHR34351">
    <property type="entry name" value="SLR1927 PROTEIN-RELATED"/>
    <property type="match status" value="1"/>
</dbReference>
<keyword evidence="1" id="KW-0812">Transmembrane</keyword>
<dbReference type="RefSeq" id="WP_249697538.1">
    <property type="nucleotide sequence ID" value="NZ_JAMFLX010000002.1"/>
</dbReference>
<gene>
    <name evidence="2" type="ORF">M3P05_01875</name>
</gene>
<name>A0ABT0PD79_9GAMM</name>
<feature type="transmembrane region" description="Helical" evidence="1">
    <location>
        <begin position="34"/>
        <end position="57"/>
    </location>
</feature>
<dbReference type="EMBL" id="JAMFLX010000002">
    <property type="protein sequence ID" value="MCL6268702.1"/>
    <property type="molecule type" value="Genomic_DNA"/>
</dbReference>
<evidence type="ECO:0000313" key="2">
    <source>
        <dbReference type="EMBL" id="MCL6268702.1"/>
    </source>
</evidence>
<comment type="caution">
    <text evidence="2">The sequence shown here is derived from an EMBL/GenBank/DDBJ whole genome shotgun (WGS) entry which is preliminary data.</text>
</comment>
<feature type="transmembrane region" description="Helical" evidence="1">
    <location>
        <begin position="63"/>
        <end position="83"/>
    </location>
</feature>
<dbReference type="PANTHER" id="PTHR34351:SF1">
    <property type="entry name" value="SLR1927 PROTEIN"/>
    <property type="match status" value="1"/>
</dbReference>
<proteinExistence type="predicted"/>
<protein>
    <submittedName>
        <fullName evidence="2">DUF58 domain-containing protein</fullName>
    </submittedName>
</protein>
<accession>A0ABT0PD79</accession>
<evidence type="ECO:0000313" key="3">
    <source>
        <dbReference type="Proteomes" id="UP001203338"/>
    </source>
</evidence>